<dbReference type="SUPFAM" id="SSF56954">
    <property type="entry name" value="Outer membrane efflux proteins (OEP)"/>
    <property type="match status" value="1"/>
</dbReference>
<proteinExistence type="inferred from homology"/>
<dbReference type="Pfam" id="PF02321">
    <property type="entry name" value="OEP"/>
    <property type="match status" value="2"/>
</dbReference>
<feature type="chain" id="PRO_5020871360" evidence="2">
    <location>
        <begin position="23"/>
        <end position="473"/>
    </location>
</feature>
<keyword evidence="2" id="KW-0472">Membrane</keyword>
<dbReference type="InterPro" id="IPR003423">
    <property type="entry name" value="OMP_efflux"/>
</dbReference>
<dbReference type="PANTHER" id="PTHR30203:SF21">
    <property type="entry name" value="OUTER MEMBRANE COMPONENT OF MULTIDRUG EFFLUX PUMP-RELATED"/>
    <property type="match status" value="1"/>
</dbReference>
<dbReference type="Gene3D" id="2.20.200.10">
    <property type="entry name" value="Outer membrane efflux proteins (OEP)"/>
    <property type="match status" value="1"/>
</dbReference>
<gene>
    <name evidence="3" type="ORF">E5162_11550</name>
</gene>
<dbReference type="Proteomes" id="UP000305451">
    <property type="component" value="Unassembled WGS sequence"/>
</dbReference>
<keyword evidence="4" id="KW-1185">Reference proteome</keyword>
<comment type="subcellular location">
    <subcellularLocation>
        <location evidence="2">Cell membrane</location>
        <topology evidence="2">Lipid-anchor</topology>
    </subcellularLocation>
</comment>
<name>A0A4V3RYY9_9PROT</name>
<feature type="signal peptide" evidence="2">
    <location>
        <begin position="1"/>
        <end position="22"/>
    </location>
</feature>
<organism evidence="3 4">
    <name type="scientific">Marinicauda pacifica</name>
    <dbReference type="NCBI Taxonomy" id="1133559"/>
    <lineage>
        <taxon>Bacteria</taxon>
        <taxon>Pseudomonadati</taxon>
        <taxon>Pseudomonadota</taxon>
        <taxon>Alphaproteobacteria</taxon>
        <taxon>Maricaulales</taxon>
        <taxon>Maricaulaceae</taxon>
        <taxon>Marinicauda</taxon>
    </lineage>
</organism>
<keyword evidence="2" id="KW-0732">Signal</keyword>
<keyword evidence="2" id="KW-0449">Lipoprotein</keyword>
<accession>A0A4V3RYY9</accession>
<evidence type="ECO:0000256" key="2">
    <source>
        <dbReference type="RuleBase" id="RU362097"/>
    </source>
</evidence>
<dbReference type="OrthoDB" id="7181739at2"/>
<dbReference type="EMBL" id="SRXV01000003">
    <property type="protein sequence ID" value="TGY92279.1"/>
    <property type="molecule type" value="Genomic_DNA"/>
</dbReference>
<comment type="similarity">
    <text evidence="1 2">Belongs to the outer membrane factor (OMF) (TC 1.B.17) family.</text>
</comment>
<dbReference type="NCBIfam" id="TIGR01845">
    <property type="entry name" value="outer_NodT"/>
    <property type="match status" value="1"/>
</dbReference>
<dbReference type="PROSITE" id="PS51257">
    <property type="entry name" value="PROKAR_LIPOPROTEIN"/>
    <property type="match status" value="1"/>
</dbReference>
<dbReference type="GO" id="GO:0005886">
    <property type="term" value="C:plasma membrane"/>
    <property type="evidence" value="ECO:0007669"/>
    <property type="project" value="UniProtKB-SubCell"/>
</dbReference>
<evidence type="ECO:0000313" key="3">
    <source>
        <dbReference type="EMBL" id="TGY92279.1"/>
    </source>
</evidence>
<dbReference type="InterPro" id="IPR010131">
    <property type="entry name" value="MdtP/NodT-like"/>
</dbReference>
<keyword evidence="2" id="KW-0812">Transmembrane</keyword>
<evidence type="ECO:0000313" key="4">
    <source>
        <dbReference type="Proteomes" id="UP000305451"/>
    </source>
</evidence>
<sequence length="473" mass="50403">MILRSILLAAASAVTLSGCLTAPEPPQSELSLAERAPLVSAGGSRFVEAEPVELWWQLYESEALDTLVRTALERNRTLAEVSAELEQVRASLGEARSARLPSTTTSAEAGYARQPVEPSGYVEGDRYSVGFDTRWQLDLFGRVRNAVAAARQDVLAAEAAYDAAAILVAGETARAWADYCASDRLVAVARNNVEIAGRSLDLTERLYDAGRGLRLDVVQAQSRLETARADLPSFRASRDSAVFRLATLTGRTPAQMQAEIPECEGVPRLEGPIAVGDAASLLARRPDVRQTEHALEGAAARVGVATAELYPSVSLGGSIASTALDAGNLGNDDTLTISAGPLISWSFPNIAATRARIRQAEAGADAALARFDQSVLNALQETETALTRYAAERERRNSLEVARDAAAEAARLSRIRYEAGAESFLTVLDSERTFADAQTALARSDATAASAEVDVFIALGGAWPRTRDADSER</sequence>
<reference evidence="3 4" key="1">
    <citation type="journal article" date="2013" name="Int. J. Syst. Evol. Microbiol.">
        <title>Marinicauda pacifica gen. nov., sp. nov., a prosthecate alphaproteobacterium of the family Hyphomonadaceae isolated from deep seawater.</title>
        <authorList>
            <person name="Zhang X.Y."/>
            <person name="Li G.W."/>
            <person name="Wang C.S."/>
            <person name="Zhang Y.J."/>
            <person name="Xu X.W."/>
            <person name="Li H."/>
            <person name="Liu A."/>
            <person name="Liu C."/>
            <person name="Xie B.B."/>
            <person name="Qin Q.L."/>
            <person name="Xu Z."/>
            <person name="Chen X.L."/>
            <person name="Zhou B.C."/>
            <person name="Zhang Y.Z."/>
        </authorList>
    </citation>
    <scope>NUCLEOTIDE SEQUENCE [LARGE SCALE GENOMIC DNA]</scope>
    <source>
        <strain evidence="3 4">P-1 km-3</strain>
    </source>
</reference>
<dbReference type="GO" id="GO:0015562">
    <property type="term" value="F:efflux transmembrane transporter activity"/>
    <property type="evidence" value="ECO:0007669"/>
    <property type="project" value="InterPro"/>
</dbReference>
<protein>
    <submittedName>
        <fullName evidence="3">TolC family protein</fullName>
    </submittedName>
</protein>
<dbReference type="RefSeq" id="WP_135945412.1">
    <property type="nucleotide sequence ID" value="NZ_BMEI01000003.1"/>
</dbReference>
<keyword evidence="2" id="KW-1134">Transmembrane beta strand</keyword>
<dbReference type="AlphaFoldDB" id="A0A4V3RYY9"/>
<comment type="caution">
    <text evidence="3">The sequence shown here is derived from an EMBL/GenBank/DDBJ whole genome shotgun (WGS) entry which is preliminary data.</text>
</comment>
<dbReference type="PANTHER" id="PTHR30203">
    <property type="entry name" value="OUTER MEMBRANE CATION EFFLUX PROTEIN"/>
    <property type="match status" value="1"/>
</dbReference>
<keyword evidence="2" id="KW-0564">Palmitate</keyword>
<dbReference type="Gene3D" id="1.20.1600.10">
    <property type="entry name" value="Outer membrane efflux proteins (OEP)"/>
    <property type="match status" value="1"/>
</dbReference>
<evidence type="ECO:0000256" key="1">
    <source>
        <dbReference type="ARBA" id="ARBA00007613"/>
    </source>
</evidence>